<protein>
    <recommendedName>
        <fullName evidence="1">N-acetyltransferase domain-containing protein</fullName>
    </recommendedName>
</protein>
<dbReference type="STRING" id="1441469.A0A1Q5Q7J2"/>
<dbReference type="InterPro" id="IPR016181">
    <property type="entry name" value="Acyl_CoA_acyltransferase"/>
</dbReference>
<keyword evidence="3" id="KW-1185">Reference proteome</keyword>
<dbReference type="PANTHER" id="PTHR42791">
    <property type="entry name" value="GNAT FAMILY ACETYLTRANSFERASE"/>
    <property type="match status" value="1"/>
</dbReference>
<dbReference type="SUPFAM" id="SSF55729">
    <property type="entry name" value="Acyl-CoA N-acyltransferases (Nat)"/>
    <property type="match status" value="1"/>
</dbReference>
<dbReference type="GO" id="GO:0016747">
    <property type="term" value="F:acyltransferase activity, transferring groups other than amino-acyl groups"/>
    <property type="evidence" value="ECO:0007669"/>
    <property type="project" value="InterPro"/>
</dbReference>
<evidence type="ECO:0000259" key="1">
    <source>
        <dbReference type="PROSITE" id="PS51186"/>
    </source>
</evidence>
<dbReference type="Proteomes" id="UP000214365">
    <property type="component" value="Unassembled WGS sequence"/>
</dbReference>
<name>A0A1Q5Q7J2_TALAT</name>
<reference evidence="2 3" key="1">
    <citation type="submission" date="2015-06" db="EMBL/GenBank/DDBJ databases">
        <title>Talaromyces atroroseus IBT 11181 draft genome.</title>
        <authorList>
            <person name="Rasmussen K.B."/>
            <person name="Rasmussen S."/>
            <person name="Petersen B."/>
            <person name="Sicheritz-Ponten T."/>
            <person name="Mortensen U.H."/>
            <person name="Thrane U."/>
        </authorList>
    </citation>
    <scope>NUCLEOTIDE SEQUENCE [LARGE SCALE GENOMIC DNA]</scope>
    <source>
        <strain evidence="2 3">IBT 11181</strain>
    </source>
</reference>
<evidence type="ECO:0000313" key="3">
    <source>
        <dbReference type="Proteomes" id="UP000214365"/>
    </source>
</evidence>
<dbReference type="Pfam" id="PF13673">
    <property type="entry name" value="Acetyltransf_10"/>
    <property type="match status" value="1"/>
</dbReference>
<dbReference type="InterPro" id="IPR000182">
    <property type="entry name" value="GNAT_dom"/>
</dbReference>
<dbReference type="GeneID" id="31008884"/>
<dbReference type="Gene3D" id="3.40.630.30">
    <property type="match status" value="1"/>
</dbReference>
<dbReference type="RefSeq" id="XP_020115762.1">
    <property type="nucleotide sequence ID" value="XM_020264027.1"/>
</dbReference>
<gene>
    <name evidence="2" type="ORF">UA08_09128</name>
</gene>
<comment type="caution">
    <text evidence="2">The sequence shown here is derived from an EMBL/GenBank/DDBJ whole genome shotgun (WGS) entry which is preliminary data.</text>
</comment>
<evidence type="ECO:0000313" key="2">
    <source>
        <dbReference type="EMBL" id="OKL55641.1"/>
    </source>
</evidence>
<dbReference type="PANTHER" id="PTHR42791:SF17">
    <property type="entry name" value="ACETYLTRANSFERASE, GNAT FAMILY FAMILY (AFU_ORTHOLOGUE AFUA_8G05690)"/>
    <property type="match status" value="1"/>
</dbReference>
<dbReference type="CDD" id="cd04301">
    <property type="entry name" value="NAT_SF"/>
    <property type="match status" value="1"/>
</dbReference>
<feature type="domain" description="N-acetyltransferase" evidence="1">
    <location>
        <begin position="61"/>
        <end position="203"/>
    </location>
</feature>
<dbReference type="OrthoDB" id="2832510at2759"/>
<accession>A0A1Q5Q7J2</accession>
<dbReference type="EMBL" id="LFMY01000018">
    <property type="protein sequence ID" value="OKL55641.1"/>
    <property type="molecule type" value="Genomic_DNA"/>
</dbReference>
<organism evidence="2 3">
    <name type="scientific">Talaromyces atroroseus</name>
    <dbReference type="NCBI Taxonomy" id="1441469"/>
    <lineage>
        <taxon>Eukaryota</taxon>
        <taxon>Fungi</taxon>
        <taxon>Dikarya</taxon>
        <taxon>Ascomycota</taxon>
        <taxon>Pezizomycotina</taxon>
        <taxon>Eurotiomycetes</taxon>
        <taxon>Eurotiomycetidae</taxon>
        <taxon>Eurotiales</taxon>
        <taxon>Trichocomaceae</taxon>
        <taxon>Talaromyces</taxon>
        <taxon>Talaromyces sect. Trachyspermi</taxon>
    </lineage>
</organism>
<dbReference type="AlphaFoldDB" id="A0A1Q5Q7J2"/>
<dbReference type="InterPro" id="IPR052523">
    <property type="entry name" value="Trichothecene_AcTrans"/>
</dbReference>
<sequence>MPFKLRRASPSDVEQLTDVFFSGFRKDAVMASCFPEKPSVRRFWINGLMKALSDPSVHIVAVVDTDAPGEPIVAYANWVSPTTTDTDTEQDQAQPLYPDDGDDKELAEFFFPFLKEQRAKNMGGRKCWYLAALVCHEDHQGKGAGGMLMRYGLKQADDMNADIYLEASPPGVPVYKRFGFKEIDRVVVLDGQFTELLMLREFSG</sequence>
<dbReference type="PROSITE" id="PS51186">
    <property type="entry name" value="GNAT"/>
    <property type="match status" value="1"/>
</dbReference>
<proteinExistence type="predicted"/>